<proteinExistence type="predicted"/>
<evidence type="ECO:0000313" key="1">
    <source>
        <dbReference type="EMBL" id="GEB86210.1"/>
    </source>
</evidence>
<comment type="caution">
    <text evidence="1">The sequence shown here is derived from an EMBL/GenBank/DDBJ whole genome shotgun (WGS) entry which is preliminary data.</text>
</comment>
<dbReference type="EMBL" id="BJMV01000011">
    <property type="protein sequence ID" value="GEB86210.1"/>
    <property type="molecule type" value="Genomic_DNA"/>
</dbReference>
<dbReference type="Proteomes" id="UP000317730">
    <property type="component" value="Unassembled WGS sequence"/>
</dbReference>
<accession>A0A4Y3TYX6</accession>
<keyword evidence="2" id="KW-1185">Reference proteome</keyword>
<protein>
    <submittedName>
        <fullName evidence="1">Uncharacterized protein</fullName>
    </submittedName>
</protein>
<evidence type="ECO:0000313" key="2">
    <source>
        <dbReference type="Proteomes" id="UP000317730"/>
    </source>
</evidence>
<gene>
    <name evidence="1" type="ORF">APE01nite_20070</name>
</gene>
<dbReference type="AlphaFoldDB" id="A0A4Y3TYX6"/>
<sequence>MDWGPEQNARDLAVRLLNLGTDYVDCAEVAGSLGWSAWRFNPDIAYLVSARIVSSHEYMGGREFWPPAVSLGD</sequence>
<organism evidence="1 2">
    <name type="scientific">Acetobacter peroxydans</name>
    <dbReference type="NCBI Taxonomy" id="104098"/>
    <lineage>
        <taxon>Bacteria</taxon>
        <taxon>Pseudomonadati</taxon>
        <taxon>Pseudomonadota</taxon>
        <taxon>Alphaproteobacteria</taxon>
        <taxon>Acetobacterales</taxon>
        <taxon>Acetobacteraceae</taxon>
        <taxon>Acetobacter</taxon>
    </lineage>
</organism>
<name>A0A4Y3TYX6_9PROT</name>
<reference evidence="1 2" key="1">
    <citation type="submission" date="2019-06" db="EMBL/GenBank/DDBJ databases">
        <title>Whole genome shotgun sequence of Acetobacter peroxydans NBRC 13755.</title>
        <authorList>
            <person name="Hosoyama A."/>
            <person name="Uohara A."/>
            <person name="Ohji S."/>
            <person name="Ichikawa N."/>
        </authorList>
    </citation>
    <scope>NUCLEOTIDE SEQUENCE [LARGE SCALE GENOMIC DNA]</scope>
    <source>
        <strain evidence="1 2">NBRC 13755</strain>
    </source>
</reference>